<organism evidence="1 2">
    <name type="scientific">Racocetra fulgida</name>
    <dbReference type="NCBI Taxonomy" id="60492"/>
    <lineage>
        <taxon>Eukaryota</taxon>
        <taxon>Fungi</taxon>
        <taxon>Fungi incertae sedis</taxon>
        <taxon>Mucoromycota</taxon>
        <taxon>Glomeromycotina</taxon>
        <taxon>Glomeromycetes</taxon>
        <taxon>Diversisporales</taxon>
        <taxon>Gigasporaceae</taxon>
        <taxon>Racocetra</taxon>
    </lineage>
</organism>
<gene>
    <name evidence="1" type="ORF">RFULGI_LOCUS2431</name>
</gene>
<evidence type="ECO:0000313" key="2">
    <source>
        <dbReference type="Proteomes" id="UP000789396"/>
    </source>
</evidence>
<proteinExistence type="predicted"/>
<name>A0A9N8ZMI9_9GLOM</name>
<sequence>MGHNIESGEEIQEAIKDLAGTHVANIMPNCEGWALAENEKNNQREPWKRITEQIRNLLENMFYAGTADSKNKFTGQEMHDELLKQAQHGEFDQSDILKVTTINNWIATFSCKWKQDMARRSLKVSETSKY</sequence>
<dbReference type="Proteomes" id="UP000789396">
    <property type="component" value="Unassembled WGS sequence"/>
</dbReference>
<comment type="caution">
    <text evidence="1">The sequence shown here is derived from an EMBL/GenBank/DDBJ whole genome shotgun (WGS) entry which is preliminary data.</text>
</comment>
<dbReference type="EMBL" id="CAJVPZ010001837">
    <property type="protein sequence ID" value="CAG8500882.1"/>
    <property type="molecule type" value="Genomic_DNA"/>
</dbReference>
<dbReference type="AlphaFoldDB" id="A0A9N8ZMI9"/>
<evidence type="ECO:0000313" key="1">
    <source>
        <dbReference type="EMBL" id="CAG8500882.1"/>
    </source>
</evidence>
<protein>
    <submittedName>
        <fullName evidence="1">13465_t:CDS:1</fullName>
    </submittedName>
</protein>
<dbReference type="OrthoDB" id="2406938at2759"/>
<reference evidence="1" key="1">
    <citation type="submission" date="2021-06" db="EMBL/GenBank/DDBJ databases">
        <authorList>
            <person name="Kallberg Y."/>
            <person name="Tangrot J."/>
            <person name="Rosling A."/>
        </authorList>
    </citation>
    <scope>NUCLEOTIDE SEQUENCE</scope>
    <source>
        <strain evidence="1">IN212</strain>
    </source>
</reference>
<accession>A0A9N8ZMI9</accession>
<keyword evidence="2" id="KW-1185">Reference proteome</keyword>